<feature type="transmembrane region" description="Helical" evidence="6">
    <location>
        <begin position="132"/>
        <end position="155"/>
    </location>
</feature>
<dbReference type="PANTHER" id="PTHR43791">
    <property type="entry name" value="PERMEASE-RELATED"/>
    <property type="match status" value="1"/>
</dbReference>
<evidence type="ECO:0000256" key="5">
    <source>
        <dbReference type="ARBA" id="ARBA00023136"/>
    </source>
</evidence>
<comment type="subcellular location">
    <subcellularLocation>
        <location evidence="1">Membrane</location>
        <topology evidence="1">Multi-pass membrane protein</topology>
    </subcellularLocation>
</comment>
<dbReference type="PROSITE" id="PS50850">
    <property type="entry name" value="MFS"/>
    <property type="match status" value="1"/>
</dbReference>
<dbReference type="Gene3D" id="1.20.1250.20">
    <property type="entry name" value="MFS general substrate transporter like domains"/>
    <property type="match status" value="2"/>
</dbReference>
<dbReference type="Proteomes" id="UP000799302">
    <property type="component" value="Unassembled WGS sequence"/>
</dbReference>
<feature type="transmembrane region" description="Helical" evidence="6">
    <location>
        <begin position="167"/>
        <end position="188"/>
    </location>
</feature>
<dbReference type="InterPro" id="IPR036259">
    <property type="entry name" value="MFS_trans_sf"/>
</dbReference>
<dbReference type="FunFam" id="1.20.1250.20:FF:000013">
    <property type="entry name" value="MFS general substrate transporter"/>
    <property type="match status" value="1"/>
</dbReference>
<feature type="transmembrane region" description="Helical" evidence="6">
    <location>
        <begin position="335"/>
        <end position="354"/>
    </location>
</feature>
<protein>
    <submittedName>
        <fullName evidence="8">MFS general substrate transporter</fullName>
    </submittedName>
</protein>
<dbReference type="FunFam" id="1.20.1250.20:FF:000034">
    <property type="entry name" value="MFS general substrate transporter"/>
    <property type="match status" value="1"/>
</dbReference>
<gene>
    <name evidence="8" type="ORF">BT63DRAFT_434173</name>
</gene>
<evidence type="ECO:0000259" key="7">
    <source>
        <dbReference type="PROSITE" id="PS50850"/>
    </source>
</evidence>
<dbReference type="GO" id="GO:0022857">
    <property type="term" value="F:transmembrane transporter activity"/>
    <property type="evidence" value="ECO:0007669"/>
    <property type="project" value="InterPro"/>
</dbReference>
<keyword evidence="4 6" id="KW-1133">Transmembrane helix</keyword>
<dbReference type="InterPro" id="IPR020846">
    <property type="entry name" value="MFS_dom"/>
</dbReference>
<sequence>MTEKIKTQPQVTDTECQLSTHASDISEQDIRRLIRKIDWMLLPLVCFLNLLSFLDRGNIGNARLAGLEKDLNLKGLQYNAAVAILYPFYALSEAPSNVMIKRVRPSVWLSFIMLVWGGVCIAMGFVRSYSGLLIVRAVLGFTEGGLLPGIVFYITMWYRREELGFRLAILVSAVTAAGAFGGFLARAIMLMDGVGGRSGWSWIFIIEGLLTVVVAIAARFLLQDYPATAKFLSPAERHFIVKRIAEDQGYPNNDFDMKHVWQAFKDWKIYVYATFGLATAVPSYSIAVFLPTIIKGLKSNYSNTATQLMTTPPFLVGCLVTVIGGVLSDRTKRRGNWAIGFCCVGMIGFLMLLSTTNPHIQYAGCFFVISGIFPATPLGLAWASSNISNATKRAVSIAIYLGFTNLGGTASAFVYAPRFAASHYKKAHAINFTMISVAALTCIVLVVYFSEENAKREAARPCNSYTDEERIGDGDKGEDAGFFRYTL</sequence>
<dbReference type="Pfam" id="PF07690">
    <property type="entry name" value="MFS_1"/>
    <property type="match status" value="1"/>
</dbReference>
<feature type="transmembrane region" description="Helical" evidence="6">
    <location>
        <begin position="269"/>
        <end position="290"/>
    </location>
</feature>
<feature type="transmembrane region" description="Helical" evidence="6">
    <location>
        <begin position="310"/>
        <end position="328"/>
    </location>
</feature>
<feature type="domain" description="Major facilitator superfamily (MFS) profile" evidence="7">
    <location>
        <begin position="41"/>
        <end position="454"/>
    </location>
</feature>
<accession>A0A6A6U5L1</accession>
<evidence type="ECO:0000256" key="4">
    <source>
        <dbReference type="ARBA" id="ARBA00022989"/>
    </source>
</evidence>
<dbReference type="EMBL" id="MU004239">
    <property type="protein sequence ID" value="KAF2666418.1"/>
    <property type="molecule type" value="Genomic_DNA"/>
</dbReference>
<dbReference type="GO" id="GO:0016020">
    <property type="term" value="C:membrane"/>
    <property type="evidence" value="ECO:0007669"/>
    <property type="project" value="UniProtKB-SubCell"/>
</dbReference>
<keyword evidence="9" id="KW-1185">Reference proteome</keyword>
<dbReference type="AlphaFoldDB" id="A0A6A6U5L1"/>
<name>A0A6A6U5L1_9PEZI</name>
<dbReference type="OrthoDB" id="2962993at2759"/>
<evidence type="ECO:0000256" key="3">
    <source>
        <dbReference type="ARBA" id="ARBA00022692"/>
    </source>
</evidence>
<organism evidence="8 9">
    <name type="scientific">Microthyrium microscopicum</name>
    <dbReference type="NCBI Taxonomy" id="703497"/>
    <lineage>
        <taxon>Eukaryota</taxon>
        <taxon>Fungi</taxon>
        <taxon>Dikarya</taxon>
        <taxon>Ascomycota</taxon>
        <taxon>Pezizomycotina</taxon>
        <taxon>Dothideomycetes</taxon>
        <taxon>Dothideomycetes incertae sedis</taxon>
        <taxon>Microthyriales</taxon>
        <taxon>Microthyriaceae</taxon>
        <taxon>Microthyrium</taxon>
    </lineage>
</organism>
<dbReference type="PANTHER" id="PTHR43791:SF57">
    <property type="entry name" value="MAJOR FACILITATOR SUPERFAMILY (MFS) PROFILE DOMAIN-CONTAINING PROTEIN"/>
    <property type="match status" value="1"/>
</dbReference>
<keyword evidence="3 6" id="KW-0812">Transmembrane</keyword>
<evidence type="ECO:0000313" key="9">
    <source>
        <dbReference type="Proteomes" id="UP000799302"/>
    </source>
</evidence>
<feature type="transmembrane region" description="Helical" evidence="6">
    <location>
        <begin position="428"/>
        <end position="450"/>
    </location>
</feature>
<evidence type="ECO:0000256" key="6">
    <source>
        <dbReference type="SAM" id="Phobius"/>
    </source>
</evidence>
<evidence type="ECO:0000256" key="2">
    <source>
        <dbReference type="ARBA" id="ARBA00022448"/>
    </source>
</evidence>
<evidence type="ECO:0000313" key="8">
    <source>
        <dbReference type="EMBL" id="KAF2666418.1"/>
    </source>
</evidence>
<dbReference type="InterPro" id="IPR011701">
    <property type="entry name" value="MFS"/>
</dbReference>
<evidence type="ECO:0000256" key="1">
    <source>
        <dbReference type="ARBA" id="ARBA00004141"/>
    </source>
</evidence>
<feature type="transmembrane region" description="Helical" evidence="6">
    <location>
        <begin position="394"/>
        <end position="416"/>
    </location>
</feature>
<feature type="transmembrane region" description="Helical" evidence="6">
    <location>
        <begin position="200"/>
        <end position="222"/>
    </location>
</feature>
<reference evidence="8" key="1">
    <citation type="journal article" date="2020" name="Stud. Mycol.">
        <title>101 Dothideomycetes genomes: a test case for predicting lifestyles and emergence of pathogens.</title>
        <authorList>
            <person name="Haridas S."/>
            <person name="Albert R."/>
            <person name="Binder M."/>
            <person name="Bloem J."/>
            <person name="Labutti K."/>
            <person name="Salamov A."/>
            <person name="Andreopoulos B."/>
            <person name="Baker S."/>
            <person name="Barry K."/>
            <person name="Bills G."/>
            <person name="Bluhm B."/>
            <person name="Cannon C."/>
            <person name="Castanera R."/>
            <person name="Culley D."/>
            <person name="Daum C."/>
            <person name="Ezra D."/>
            <person name="Gonzalez J."/>
            <person name="Henrissat B."/>
            <person name="Kuo A."/>
            <person name="Liang C."/>
            <person name="Lipzen A."/>
            <person name="Lutzoni F."/>
            <person name="Magnuson J."/>
            <person name="Mondo S."/>
            <person name="Nolan M."/>
            <person name="Ohm R."/>
            <person name="Pangilinan J."/>
            <person name="Park H.-J."/>
            <person name="Ramirez L."/>
            <person name="Alfaro M."/>
            <person name="Sun H."/>
            <person name="Tritt A."/>
            <person name="Yoshinaga Y."/>
            <person name="Zwiers L.-H."/>
            <person name="Turgeon B."/>
            <person name="Goodwin S."/>
            <person name="Spatafora J."/>
            <person name="Crous P."/>
            <person name="Grigoriev I."/>
        </authorList>
    </citation>
    <scope>NUCLEOTIDE SEQUENCE</scope>
    <source>
        <strain evidence="8">CBS 115976</strain>
    </source>
</reference>
<feature type="transmembrane region" description="Helical" evidence="6">
    <location>
        <begin position="360"/>
        <end position="382"/>
    </location>
</feature>
<feature type="transmembrane region" description="Helical" evidence="6">
    <location>
        <begin position="106"/>
        <end position="126"/>
    </location>
</feature>
<keyword evidence="5 6" id="KW-0472">Membrane</keyword>
<proteinExistence type="predicted"/>
<keyword evidence="2" id="KW-0813">Transport</keyword>
<dbReference type="SUPFAM" id="SSF103473">
    <property type="entry name" value="MFS general substrate transporter"/>
    <property type="match status" value="1"/>
</dbReference>